<comment type="caution">
    <text evidence="1">The sequence shown here is derived from an EMBL/GenBank/DDBJ whole genome shotgun (WGS) entry which is preliminary data.</text>
</comment>
<protein>
    <submittedName>
        <fullName evidence="1">Clostripain</fullName>
    </submittedName>
</protein>
<proteinExistence type="predicted"/>
<feature type="non-terminal residue" evidence="1">
    <location>
        <position position="1"/>
    </location>
</feature>
<sequence>QCENITLTEQDNQLVADVVLNDSPALLSFCQTAEEVWTVCGVVPQIEGIWGRDDVLSPGDSIVPHTLHLKNDELEKRQGQALIVDDFMPVTLKQHCDPEKAAISVAYYSLNQEREFERLCGCGSCICQEGDTDPGCHQEVGFKSGVILKR</sequence>
<gene>
    <name evidence="1" type="ORF">THIOM_003618</name>
</gene>
<reference evidence="1 2" key="1">
    <citation type="submission" date="2016-05" db="EMBL/GenBank/DDBJ databases">
        <title>Single-cell genome of chain-forming Candidatus Thiomargarita nelsonii and comparison to other large sulfur-oxidizing bacteria.</title>
        <authorList>
            <person name="Winkel M."/>
            <person name="Salman V."/>
            <person name="Woyke T."/>
            <person name="Schulz-Vogt H."/>
            <person name="Richter M."/>
            <person name="Flood B."/>
            <person name="Bailey J."/>
            <person name="Amann R."/>
            <person name="Mussmann M."/>
        </authorList>
    </citation>
    <scope>NUCLEOTIDE SEQUENCE [LARGE SCALE GENOMIC DNA]</scope>
    <source>
        <strain evidence="1 2">THI036</strain>
    </source>
</reference>
<organism evidence="1 2">
    <name type="scientific">Candidatus Thiomargarita nelsonii</name>
    <dbReference type="NCBI Taxonomy" id="1003181"/>
    <lineage>
        <taxon>Bacteria</taxon>
        <taxon>Pseudomonadati</taxon>
        <taxon>Pseudomonadota</taxon>
        <taxon>Gammaproteobacteria</taxon>
        <taxon>Thiotrichales</taxon>
        <taxon>Thiotrichaceae</taxon>
        <taxon>Thiomargarita</taxon>
    </lineage>
</organism>
<name>A0A176RY03_9GAMM</name>
<keyword evidence="2" id="KW-1185">Reference proteome</keyword>
<dbReference type="Proteomes" id="UP000076962">
    <property type="component" value="Unassembled WGS sequence"/>
</dbReference>
<evidence type="ECO:0000313" key="2">
    <source>
        <dbReference type="Proteomes" id="UP000076962"/>
    </source>
</evidence>
<evidence type="ECO:0000313" key="1">
    <source>
        <dbReference type="EMBL" id="OAD20663.1"/>
    </source>
</evidence>
<dbReference type="AlphaFoldDB" id="A0A176RY03"/>
<accession>A0A176RY03</accession>
<dbReference type="EMBL" id="LUTY01002203">
    <property type="protein sequence ID" value="OAD20663.1"/>
    <property type="molecule type" value="Genomic_DNA"/>
</dbReference>